<feature type="non-terminal residue" evidence="1">
    <location>
        <position position="128"/>
    </location>
</feature>
<comment type="caution">
    <text evidence="1">The sequence shown here is derived from an EMBL/GenBank/DDBJ whole genome shotgun (WGS) entry which is preliminary data.</text>
</comment>
<reference evidence="1 2" key="1">
    <citation type="journal article" date="2022" name="Nat. Genet.">
        <title>Improved pea reference genome and pan-genome highlight genomic features and evolutionary characteristics.</title>
        <authorList>
            <person name="Yang T."/>
            <person name="Liu R."/>
            <person name="Luo Y."/>
            <person name="Hu S."/>
            <person name="Wang D."/>
            <person name="Wang C."/>
            <person name="Pandey M.K."/>
            <person name="Ge S."/>
            <person name="Xu Q."/>
            <person name="Li N."/>
            <person name="Li G."/>
            <person name="Huang Y."/>
            <person name="Saxena R.K."/>
            <person name="Ji Y."/>
            <person name="Li M."/>
            <person name="Yan X."/>
            <person name="He Y."/>
            <person name="Liu Y."/>
            <person name="Wang X."/>
            <person name="Xiang C."/>
            <person name="Varshney R.K."/>
            <person name="Ding H."/>
            <person name="Gao S."/>
            <person name="Zong X."/>
        </authorList>
    </citation>
    <scope>NUCLEOTIDE SEQUENCE [LARGE SCALE GENOMIC DNA]</scope>
    <source>
        <strain evidence="1 2">cv. Zhongwan 6</strain>
    </source>
</reference>
<dbReference type="Gramene" id="Psat07G0577600-T3">
    <property type="protein sequence ID" value="KAI5390603.1"/>
    <property type="gene ID" value="KIW84_075776"/>
</dbReference>
<dbReference type="AlphaFoldDB" id="A0A9D4VW74"/>
<accession>A0A9D4VW74</accession>
<organism evidence="1 2">
    <name type="scientific">Pisum sativum</name>
    <name type="common">Garden pea</name>
    <name type="synonym">Lathyrus oleraceus</name>
    <dbReference type="NCBI Taxonomy" id="3888"/>
    <lineage>
        <taxon>Eukaryota</taxon>
        <taxon>Viridiplantae</taxon>
        <taxon>Streptophyta</taxon>
        <taxon>Embryophyta</taxon>
        <taxon>Tracheophyta</taxon>
        <taxon>Spermatophyta</taxon>
        <taxon>Magnoliopsida</taxon>
        <taxon>eudicotyledons</taxon>
        <taxon>Gunneridae</taxon>
        <taxon>Pentapetalae</taxon>
        <taxon>rosids</taxon>
        <taxon>fabids</taxon>
        <taxon>Fabales</taxon>
        <taxon>Fabaceae</taxon>
        <taxon>Papilionoideae</taxon>
        <taxon>50 kb inversion clade</taxon>
        <taxon>NPAAA clade</taxon>
        <taxon>Hologalegina</taxon>
        <taxon>IRL clade</taxon>
        <taxon>Fabeae</taxon>
        <taxon>Lathyrus</taxon>
    </lineage>
</organism>
<evidence type="ECO:0000313" key="1">
    <source>
        <dbReference type="EMBL" id="KAI5390603.1"/>
    </source>
</evidence>
<feature type="non-terminal residue" evidence="1">
    <location>
        <position position="1"/>
    </location>
</feature>
<evidence type="ECO:0000313" key="2">
    <source>
        <dbReference type="Proteomes" id="UP001058974"/>
    </source>
</evidence>
<gene>
    <name evidence="1" type="ORF">KIW84_075776</name>
</gene>
<dbReference type="SUPFAM" id="SSF51161">
    <property type="entry name" value="Trimeric LpxA-like enzymes"/>
    <property type="match status" value="1"/>
</dbReference>
<protein>
    <submittedName>
        <fullName evidence="1">Uncharacterized protein</fullName>
    </submittedName>
</protein>
<keyword evidence="2" id="KW-1185">Reference proteome</keyword>
<proteinExistence type="predicted"/>
<dbReference type="EMBL" id="JAMSHJ010000007">
    <property type="protein sequence ID" value="KAI5390603.1"/>
    <property type="molecule type" value="Genomic_DNA"/>
</dbReference>
<sequence>KGEEVSIWSKSIILDSTWQAIRTLTGDYFMEMTCGSFMFVKWMKVMGVDVDMDDGDVYVDSMGALLNPEMVKIERGGCVGKEALLFGHIYEGDEGGMVKFGEIKVCEDGFVGSRAMVMPGVRLENGAN</sequence>
<dbReference type="Proteomes" id="UP001058974">
    <property type="component" value="Chromosome 7"/>
</dbReference>
<name>A0A9D4VW74_PEA</name>
<dbReference type="InterPro" id="IPR011004">
    <property type="entry name" value="Trimer_LpxA-like_sf"/>
</dbReference>